<name>A0A6B0U399_IXORI</name>
<accession>A0A6B0U399</accession>
<sequence>MALFCCRRVFLHGAPVLIVPPLLVVRSRVHADVFRRPVILGGRRFRNGRRRFGGWPRGRRGVARRCHTSCRGRASC</sequence>
<protein>
    <submittedName>
        <fullName evidence="1">Putative secreted protein</fullName>
    </submittedName>
</protein>
<reference evidence="1" key="1">
    <citation type="submission" date="2019-12" db="EMBL/GenBank/DDBJ databases">
        <title>An insight into the sialome of adult female Ixodes ricinus ticks feeding for 6 days.</title>
        <authorList>
            <person name="Perner J."/>
            <person name="Ribeiro J.M.C."/>
        </authorList>
    </citation>
    <scope>NUCLEOTIDE SEQUENCE</scope>
    <source>
        <strain evidence="1">Semi-engorged</strain>
        <tissue evidence="1">Salivary glands</tissue>
    </source>
</reference>
<dbReference type="AlphaFoldDB" id="A0A6B0U399"/>
<evidence type="ECO:0000313" key="1">
    <source>
        <dbReference type="EMBL" id="MXU83677.1"/>
    </source>
</evidence>
<dbReference type="EMBL" id="GIFC01001594">
    <property type="protein sequence ID" value="MXU83677.1"/>
    <property type="molecule type" value="Transcribed_RNA"/>
</dbReference>
<organism evidence="1">
    <name type="scientific">Ixodes ricinus</name>
    <name type="common">Common tick</name>
    <name type="synonym">Acarus ricinus</name>
    <dbReference type="NCBI Taxonomy" id="34613"/>
    <lineage>
        <taxon>Eukaryota</taxon>
        <taxon>Metazoa</taxon>
        <taxon>Ecdysozoa</taxon>
        <taxon>Arthropoda</taxon>
        <taxon>Chelicerata</taxon>
        <taxon>Arachnida</taxon>
        <taxon>Acari</taxon>
        <taxon>Parasitiformes</taxon>
        <taxon>Ixodida</taxon>
        <taxon>Ixodoidea</taxon>
        <taxon>Ixodidae</taxon>
        <taxon>Ixodinae</taxon>
        <taxon>Ixodes</taxon>
    </lineage>
</organism>
<proteinExistence type="predicted"/>